<dbReference type="CDD" id="cd16207">
    <property type="entry name" value="EFh_ScPlc1p_like"/>
    <property type="match status" value="1"/>
</dbReference>
<evidence type="ECO:0000313" key="13">
    <source>
        <dbReference type="EMBL" id="KAK7056256.1"/>
    </source>
</evidence>
<dbReference type="EMBL" id="JAYKXP010000007">
    <property type="protein sequence ID" value="KAK7056256.1"/>
    <property type="molecule type" value="Genomic_DNA"/>
</dbReference>
<dbReference type="PROSITE" id="PS50008">
    <property type="entry name" value="PIPLC_Y_DOMAIN"/>
    <property type="match status" value="1"/>
</dbReference>
<dbReference type="InterPro" id="IPR017946">
    <property type="entry name" value="PLC-like_Pdiesterase_TIM-brl"/>
</dbReference>
<dbReference type="Pfam" id="PF00388">
    <property type="entry name" value="PI-PLC-X"/>
    <property type="match status" value="1"/>
</dbReference>
<dbReference type="PROSITE" id="PS00018">
    <property type="entry name" value="EF_HAND_1"/>
    <property type="match status" value="1"/>
</dbReference>
<evidence type="ECO:0000256" key="4">
    <source>
        <dbReference type="ARBA" id="ARBA00022963"/>
    </source>
</evidence>
<dbReference type="InterPro" id="IPR000008">
    <property type="entry name" value="C2_dom"/>
</dbReference>
<dbReference type="Pfam" id="PF00168">
    <property type="entry name" value="C2"/>
    <property type="match status" value="1"/>
</dbReference>
<dbReference type="Gene3D" id="2.60.40.150">
    <property type="entry name" value="C2 domain"/>
    <property type="match status" value="1"/>
</dbReference>
<dbReference type="SMART" id="SM00054">
    <property type="entry name" value="EFh"/>
    <property type="match status" value="2"/>
</dbReference>
<dbReference type="PROSITE" id="PS50222">
    <property type="entry name" value="EF_HAND_2"/>
    <property type="match status" value="1"/>
</dbReference>
<evidence type="ECO:0000256" key="3">
    <source>
        <dbReference type="ARBA" id="ARBA00022837"/>
    </source>
</evidence>
<dbReference type="GO" id="GO:0016042">
    <property type="term" value="P:lipid catabolic process"/>
    <property type="evidence" value="ECO:0007669"/>
    <property type="project" value="UniProtKB-KW"/>
</dbReference>
<dbReference type="SUPFAM" id="SSF47473">
    <property type="entry name" value="EF-hand"/>
    <property type="match status" value="1"/>
</dbReference>
<dbReference type="SUPFAM" id="SSF49562">
    <property type="entry name" value="C2 domain (Calcium/lipid-binding domain, CaLB)"/>
    <property type="match status" value="1"/>
</dbReference>
<evidence type="ECO:0000256" key="5">
    <source>
        <dbReference type="ARBA" id="ARBA00023098"/>
    </source>
</evidence>
<evidence type="ECO:0000256" key="1">
    <source>
        <dbReference type="ARBA" id="ARBA00012368"/>
    </source>
</evidence>
<dbReference type="GO" id="GO:0051209">
    <property type="term" value="P:release of sequestered calcium ion into cytosol"/>
    <property type="evidence" value="ECO:0007669"/>
    <property type="project" value="TreeGrafter"/>
</dbReference>
<dbReference type="PROSITE" id="PS50004">
    <property type="entry name" value="C2"/>
    <property type="match status" value="1"/>
</dbReference>
<evidence type="ECO:0000256" key="2">
    <source>
        <dbReference type="ARBA" id="ARBA00022801"/>
    </source>
</evidence>
<dbReference type="PANTHER" id="PTHR10336:SF36">
    <property type="entry name" value="1-PHOSPHATIDYLINOSITOL 4,5-BISPHOSPHATE PHOSPHODIESTERASE BETA-4"/>
    <property type="match status" value="1"/>
</dbReference>
<comment type="caution">
    <text evidence="13">The sequence shown here is derived from an EMBL/GenBank/DDBJ whole genome shotgun (WGS) entry which is preliminary data.</text>
</comment>
<dbReference type="SMART" id="SM00149">
    <property type="entry name" value="PLCYc"/>
    <property type="match status" value="1"/>
</dbReference>
<dbReference type="GO" id="GO:0005509">
    <property type="term" value="F:calcium ion binding"/>
    <property type="evidence" value="ECO:0007669"/>
    <property type="project" value="InterPro"/>
</dbReference>
<feature type="coiled-coil region" evidence="8">
    <location>
        <begin position="464"/>
        <end position="493"/>
    </location>
</feature>
<dbReference type="EC" id="3.1.4.11" evidence="1 7"/>
<dbReference type="Pfam" id="PF13499">
    <property type="entry name" value="EF-hand_7"/>
    <property type="match status" value="1"/>
</dbReference>
<feature type="domain" description="PI-PLC Y-box" evidence="11">
    <location>
        <begin position="539"/>
        <end position="655"/>
    </location>
</feature>
<evidence type="ECO:0000256" key="7">
    <source>
        <dbReference type="RuleBase" id="RU361133"/>
    </source>
</evidence>
<name>A0AAW0DX91_9AGAR</name>
<keyword evidence="6" id="KW-0807">Transducer</keyword>
<proteinExistence type="predicted"/>
<evidence type="ECO:0000259" key="12">
    <source>
        <dbReference type="PROSITE" id="PS50222"/>
    </source>
</evidence>
<dbReference type="AlphaFoldDB" id="A0AAW0DX91"/>
<evidence type="ECO:0000256" key="9">
    <source>
        <dbReference type="SAM" id="MobiDB-lite"/>
    </source>
</evidence>
<dbReference type="InterPro" id="IPR037755">
    <property type="entry name" value="Plc1_PH"/>
</dbReference>
<keyword evidence="5 7" id="KW-0443">Lipid metabolism</keyword>
<accession>A0AAW0DX91</accession>
<keyword evidence="2 7" id="KW-0378">Hydrolase</keyword>
<dbReference type="GO" id="GO:0048015">
    <property type="term" value="P:phosphatidylinositol-mediated signaling"/>
    <property type="evidence" value="ECO:0007669"/>
    <property type="project" value="TreeGrafter"/>
</dbReference>
<dbReference type="InterPro" id="IPR011993">
    <property type="entry name" value="PH-like_dom_sf"/>
</dbReference>
<evidence type="ECO:0000313" key="14">
    <source>
        <dbReference type="Proteomes" id="UP001383192"/>
    </source>
</evidence>
<dbReference type="InterPro" id="IPR011992">
    <property type="entry name" value="EF-hand-dom_pair"/>
</dbReference>
<gene>
    <name evidence="13" type="ORF">VNI00_002808</name>
</gene>
<dbReference type="Gene3D" id="3.20.20.190">
    <property type="entry name" value="Phosphatidylinositol (PI) phosphodiesterase"/>
    <property type="match status" value="1"/>
</dbReference>
<reference evidence="13 14" key="1">
    <citation type="submission" date="2024-01" db="EMBL/GenBank/DDBJ databases">
        <title>A draft genome for a cacao thread blight-causing isolate of Paramarasmius palmivorus.</title>
        <authorList>
            <person name="Baruah I.K."/>
            <person name="Bukari Y."/>
            <person name="Amoako-Attah I."/>
            <person name="Meinhardt L.W."/>
            <person name="Bailey B.A."/>
            <person name="Cohen S.P."/>
        </authorList>
    </citation>
    <scope>NUCLEOTIDE SEQUENCE [LARGE SCALE GENOMIC DNA]</scope>
    <source>
        <strain evidence="13 14">GH-12</strain>
    </source>
</reference>
<dbReference type="InterPro" id="IPR001192">
    <property type="entry name" value="PI-PLC_fam"/>
</dbReference>
<dbReference type="SMART" id="SM00148">
    <property type="entry name" value="PLCXc"/>
    <property type="match status" value="1"/>
</dbReference>
<dbReference type="InterPro" id="IPR018247">
    <property type="entry name" value="EF_Hand_1_Ca_BS"/>
</dbReference>
<feature type="region of interest" description="Disordered" evidence="9">
    <location>
        <begin position="720"/>
        <end position="739"/>
    </location>
</feature>
<dbReference type="Gene3D" id="1.10.238.10">
    <property type="entry name" value="EF-hand"/>
    <property type="match status" value="2"/>
</dbReference>
<dbReference type="Pfam" id="PF00387">
    <property type="entry name" value="PI-PLC-Y"/>
    <property type="match status" value="1"/>
</dbReference>
<keyword evidence="4 7" id="KW-0442">Lipid degradation</keyword>
<dbReference type="InterPro" id="IPR035892">
    <property type="entry name" value="C2_domain_sf"/>
</dbReference>
<keyword evidence="14" id="KW-1185">Reference proteome</keyword>
<dbReference type="InterPro" id="IPR000909">
    <property type="entry name" value="PLipase_C_PInositol-sp_X_dom"/>
</dbReference>
<dbReference type="PRINTS" id="PR00390">
    <property type="entry name" value="PHPHLIPASEC"/>
</dbReference>
<dbReference type="InterPro" id="IPR002048">
    <property type="entry name" value="EF_hand_dom"/>
</dbReference>
<dbReference type="GO" id="GO:0004435">
    <property type="term" value="F:phosphatidylinositol-4,5-bisphosphate phospholipase C activity"/>
    <property type="evidence" value="ECO:0007669"/>
    <property type="project" value="UniProtKB-EC"/>
</dbReference>
<comment type="catalytic activity">
    <reaction evidence="7">
        <text>a 1,2-diacyl-sn-glycero-3-phospho-(1D-myo-inositol-4,5-bisphosphate) + H2O = 1D-myo-inositol 1,4,5-trisphosphate + a 1,2-diacyl-sn-glycerol + H(+)</text>
        <dbReference type="Rhea" id="RHEA:33179"/>
        <dbReference type="ChEBI" id="CHEBI:15377"/>
        <dbReference type="ChEBI" id="CHEBI:15378"/>
        <dbReference type="ChEBI" id="CHEBI:17815"/>
        <dbReference type="ChEBI" id="CHEBI:58456"/>
        <dbReference type="ChEBI" id="CHEBI:203600"/>
        <dbReference type="EC" id="3.1.4.11"/>
    </reaction>
</comment>
<dbReference type="InterPro" id="IPR001711">
    <property type="entry name" value="PLipase_C_Pinositol-sp_Y"/>
</dbReference>
<evidence type="ECO:0000256" key="8">
    <source>
        <dbReference type="SAM" id="Coils"/>
    </source>
</evidence>
<dbReference type="CDD" id="cd13360">
    <property type="entry name" value="PH_PLC_fungal"/>
    <property type="match status" value="1"/>
</dbReference>
<dbReference type="CDD" id="cd08598">
    <property type="entry name" value="PI-PLC1c_yeast"/>
    <property type="match status" value="1"/>
</dbReference>
<dbReference type="Proteomes" id="UP001383192">
    <property type="component" value="Unassembled WGS sequence"/>
</dbReference>
<organism evidence="13 14">
    <name type="scientific">Paramarasmius palmivorus</name>
    <dbReference type="NCBI Taxonomy" id="297713"/>
    <lineage>
        <taxon>Eukaryota</taxon>
        <taxon>Fungi</taxon>
        <taxon>Dikarya</taxon>
        <taxon>Basidiomycota</taxon>
        <taxon>Agaricomycotina</taxon>
        <taxon>Agaricomycetes</taxon>
        <taxon>Agaricomycetidae</taxon>
        <taxon>Agaricales</taxon>
        <taxon>Marasmiineae</taxon>
        <taxon>Marasmiaceae</taxon>
        <taxon>Paramarasmius</taxon>
    </lineage>
</organism>
<evidence type="ECO:0000259" key="10">
    <source>
        <dbReference type="PROSITE" id="PS50004"/>
    </source>
</evidence>
<dbReference type="SMART" id="SM00239">
    <property type="entry name" value="C2"/>
    <property type="match status" value="1"/>
</dbReference>
<evidence type="ECO:0000259" key="11">
    <source>
        <dbReference type="PROSITE" id="PS50008"/>
    </source>
</evidence>
<dbReference type="SUPFAM" id="SSF50729">
    <property type="entry name" value="PH domain-like"/>
    <property type="match status" value="1"/>
</dbReference>
<feature type="domain" description="EF-hand" evidence="12">
    <location>
        <begin position="195"/>
        <end position="230"/>
    </location>
</feature>
<keyword evidence="8" id="KW-0175">Coiled coil</keyword>
<dbReference type="Gene3D" id="2.30.29.30">
    <property type="entry name" value="Pleckstrin-homology domain (PH domain)/Phosphotyrosine-binding domain (PTB)"/>
    <property type="match status" value="1"/>
</dbReference>
<evidence type="ECO:0000256" key="6">
    <source>
        <dbReference type="ARBA" id="ARBA00023224"/>
    </source>
</evidence>
<dbReference type="PANTHER" id="PTHR10336">
    <property type="entry name" value="PHOSPHOINOSITIDE-SPECIFIC PHOSPHOLIPASE C FAMILY PROTEIN"/>
    <property type="match status" value="1"/>
</dbReference>
<dbReference type="SUPFAM" id="SSF51695">
    <property type="entry name" value="PLC-like phosphodiesterases"/>
    <property type="match status" value="1"/>
</dbReference>
<dbReference type="PROSITE" id="PS50007">
    <property type="entry name" value="PIPLC_X_DOMAIN"/>
    <property type="match status" value="1"/>
</dbReference>
<sequence length="857" mass="97381">MSSQASDSKSSETASQIIYSGLPPNLDANDLSHSIPDELQKGMRMTKVTEKKVKEAMFRLDPDEGRILYESKKSGIVPIEAIKELRFGSDAGYYRAQFDFPPEAENRWITVVFILEGNYKTMHIVAPTVEAFSLWKTALEKLYKIRQGLMIGLQNNDLRDAVWEKQYWKGADRNNDQKLDFGDVQNLCIRLSLNFSQHELEALFKEADVNNRGYLDYADYQRFVKLIKRRPEVEAIYMNQKESRGGKFDLANFTQFMRESQKSNLNDEEIKAMFVKYTQSQNTPETEVEMSLDNFSAFLRSEDNCVFPELYQPINNDMTRPISEYYVSSSHNTYLIGHQLVGVSTIEGYIRALLHSCRTVEMDIYDGDDEPMVYHGKTFTSKVSVREVCQAIAKYAFTASPYPIMISAEVHCGVRQQDMVVDIMKKAFGDALIQAPVDGRPKIEVLPSPEHLKGRILLKAKNLYVAAQLEALQARKNAEAAEARAQQAILEAEMSSSTTSSSSDTSLIAELKSIKHKLSAKKHRKKAEKKPKVAMSFRLLSLLVYTVGVKCRGFNQTQQYAPEHIFSLSENSANKYLKRGSMKDLIKHTQTHMIRVYPKGTRVNSTNFEPHRFWAAGAQVVAINWQTFDLGYMINHAMFQRNGRSGYVLKPAALRPNGKELLRKYSKHFFRVKILSAQQLPRPRDALGHEIIDKTVLNPYVEVSLHIPVWSQSPFLPSETSQGVDYNPPTDASKTQATSARTVTFKTKIVKNNGFNPVWQEELELPFDCVGGMTELIFVRFAVRQEGDDDDDEPLAVYCAPLGSLKHGEMSFPLGKCRANTVFTGFRYLPLHDSQLSQHLFSTLFVNMEIRDAESSN</sequence>
<feature type="domain" description="C2" evidence="10">
    <location>
        <begin position="650"/>
        <end position="816"/>
    </location>
</feature>
<keyword evidence="3" id="KW-0106">Calcium</keyword>
<dbReference type="CDD" id="cd00275">
    <property type="entry name" value="C2_PLC_like"/>
    <property type="match status" value="1"/>
</dbReference>
<protein>
    <recommendedName>
        <fullName evidence="1 7">Phosphoinositide phospholipase C</fullName>
        <ecNumber evidence="1 7">3.1.4.11</ecNumber>
    </recommendedName>
</protein>